<accession>A0A8S5LT71</accession>
<proteinExistence type="predicted"/>
<reference evidence="1" key="1">
    <citation type="journal article" date="2021" name="Proc. Natl. Acad. Sci. U.S.A.">
        <title>A Catalog of Tens of Thousands of Viruses from Human Metagenomes Reveals Hidden Associations with Chronic Diseases.</title>
        <authorList>
            <person name="Tisza M.J."/>
            <person name="Buck C.B."/>
        </authorList>
    </citation>
    <scope>NUCLEOTIDE SEQUENCE</scope>
    <source>
        <strain evidence="1">Ct25F5</strain>
    </source>
</reference>
<dbReference type="EMBL" id="BK014731">
    <property type="protein sequence ID" value="DAD73182.1"/>
    <property type="molecule type" value="Genomic_DNA"/>
</dbReference>
<evidence type="ECO:0000313" key="1">
    <source>
        <dbReference type="EMBL" id="DAD73182.1"/>
    </source>
</evidence>
<name>A0A8S5LT71_9CAUD</name>
<organism evidence="1">
    <name type="scientific">Myoviridae sp. ct25F5</name>
    <dbReference type="NCBI Taxonomy" id="2826604"/>
    <lineage>
        <taxon>Viruses</taxon>
        <taxon>Duplodnaviria</taxon>
        <taxon>Heunggongvirae</taxon>
        <taxon>Uroviricota</taxon>
        <taxon>Caudoviricetes</taxon>
    </lineage>
</organism>
<sequence length="278" mass="31387">MLEKLIYKNHIGEAFDFGKDGIFVNASDLHDYEWAVTTKGNRISALTKAVSARNLPVIIICDTEGKGIAARNRLLEVAEKDVLAMQPGKIIIGGYYYKCFVTKSAKESYLTSKRHMSLTLTLTTDYPYWVQETTFSFRKNGDSSGEITEDEYLDFDFDYPIDYFASTTIEQVNNPGFVGSNFRLIIYGACTNPAVYISGHKYQVNCDVDENQYLTIDSVGKTITLTKNDGTILNKFSSRDKDSYIFEKIPAGSSIVTWEGDFGFDIVIIEERSEPKWT</sequence>
<protein>
    <submittedName>
        <fullName evidence="1">Tail protein</fullName>
    </submittedName>
</protein>